<proteinExistence type="predicted"/>
<name>A0A0K2VD26_LEPSM</name>
<sequence length="61" mass="7133">MVILKSNLVLALKQRGRNAHFVLRGVDQAILMRAYCFSPFYRSPFKNEELLPTWVRAIPKK</sequence>
<accession>A0A0K2VD26</accession>
<evidence type="ECO:0000313" key="1">
    <source>
        <dbReference type="EMBL" id="CDW47841.1"/>
    </source>
</evidence>
<reference evidence="1" key="1">
    <citation type="submission" date="2014-05" db="EMBL/GenBank/DDBJ databases">
        <authorList>
            <person name="Chronopoulou M."/>
        </authorList>
    </citation>
    <scope>NUCLEOTIDE SEQUENCE</scope>
    <source>
        <tissue evidence="1">Whole organism</tissue>
    </source>
</reference>
<organism evidence="1">
    <name type="scientific">Lepeophtheirus salmonis</name>
    <name type="common">Salmon louse</name>
    <name type="synonym">Caligus salmonis</name>
    <dbReference type="NCBI Taxonomy" id="72036"/>
    <lineage>
        <taxon>Eukaryota</taxon>
        <taxon>Metazoa</taxon>
        <taxon>Ecdysozoa</taxon>
        <taxon>Arthropoda</taxon>
        <taxon>Crustacea</taxon>
        <taxon>Multicrustacea</taxon>
        <taxon>Hexanauplia</taxon>
        <taxon>Copepoda</taxon>
        <taxon>Siphonostomatoida</taxon>
        <taxon>Caligidae</taxon>
        <taxon>Lepeophtheirus</taxon>
    </lineage>
</organism>
<protein>
    <submittedName>
        <fullName evidence="1">Uncharacterized protein</fullName>
    </submittedName>
</protein>
<dbReference type="EMBL" id="HACA01030480">
    <property type="protein sequence ID" value="CDW47841.1"/>
    <property type="molecule type" value="Transcribed_RNA"/>
</dbReference>
<dbReference type="AlphaFoldDB" id="A0A0K2VD26"/>